<evidence type="ECO:0000256" key="5">
    <source>
        <dbReference type="ARBA" id="ARBA00022692"/>
    </source>
</evidence>
<dbReference type="Proteomes" id="UP001626536">
    <property type="component" value="Chromosome"/>
</dbReference>
<keyword evidence="7 9" id="KW-0472">Membrane</keyword>
<feature type="transmembrane region" description="Helical" evidence="9">
    <location>
        <begin position="148"/>
        <end position="167"/>
    </location>
</feature>
<organism evidence="10 11">
    <name type="scientific">Methylocapsa polymorpha</name>
    <dbReference type="NCBI Taxonomy" id="3080828"/>
    <lineage>
        <taxon>Bacteria</taxon>
        <taxon>Pseudomonadati</taxon>
        <taxon>Pseudomonadota</taxon>
        <taxon>Alphaproteobacteria</taxon>
        <taxon>Hyphomicrobiales</taxon>
        <taxon>Beijerinckiaceae</taxon>
        <taxon>Methylocapsa</taxon>
    </lineage>
</organism>
<comment type="similarity">
    <text evidence="2 8">Belongs to the MIP/aquaporin (TC 1.A.8) family.</text>
</comment>
<dbReference type="InterPro" id="IPR023271">
    <property type="entry name" value="Aquaporin-like"/>
</dbReference>
<feature type="transmembrane region" description="Helical" evidence="9">
    <location>
        <begin position="220"/>
        <end position="238"/>
    </location>
</feature>
<keyword evidence="4" id="KW-1003">Cell membrane</keyword>
<evidence type="ECO:0000313" key="11">
    <source>
        <dbReference type="Proteomes" id="UP001626536"/>
    </source>
</evidence>
<dbReference type="PANTHER" id="PTHR19139">
    <property type="entry name" value="AQUAPORIN TRANSPORTER"/>
    <property type="match status" value="1"/>
</dbReference>
<dbReference type="InterPro" id="IPR034294">
    <property type="entry name" value="Aquaporin_transptr"/>
</dbReference>
<gene>
    <name evidence="10" type="ORF">RZS28_11390</name>
</gene>
<dbReference type="Pfam" id="PF00230">
    <property type="entry name" value="MIP"/>
    <property type="match status" value="1"/>
</dbReference>
<dbReference type="SUPFAM" id="SSF81338">
    <property type="entry name" value="Aquaporin-like"/>
    <property type="match status" value="1"/>
</dbReference>
<evidence type="ECO:0000256" key="2">
    <source>
        <dbReference type="ARBA" id="ARBA00006175"/>
    </source>
</evidence>
<proteinExistence type="inferred from homology"/>
<comment type="subcellular location">
    <subcellularLocation>
        <location evidence="1">Cell membrane</location>
        <topology evidence="1">Multi-pass membrane protein</topology>
    </subcellularLocation>
</comment>
<evidence type="ECO:0000256" key="7">
    <source>
        <dbReference type="ARBA" id="ARBA00023136"/>
    </source>
</evidence>
<evidence type="ECO:0000256" key="4">
    <source>
        <dbReference type="ARBA" id="ARBA00022475"/>
    </source>
</evidence>
<evidence type="ECO:0000256" key="6">
    <source>
        <dbReference type="ARBA" id="ARBA00022989"/>
    </source>
</evidence>
<dbReference type="Gene3D" id="1.20.1080.10">
    <property type="entry name" value="Glycerol uptake facilitator protein"/>
    <property type="match status" value="1"/>
</dbReference>
<dbReference type="PANTHER" id="PTHR19139:SF199">
    <property type="entry name" value="MIP17260P"/>
    <property type="match status" value="1"/>
</dbReference>
<keyword evidence="6 9" id="KW-1133">Transmembrane helix</keyword>
<evidence type="ECO:0000256" key="9">
    <source>
        <dbReference type="SAM" id="Phobius"/>
    </source>
</evidence>
<keyword evidence="3 8" id="KW-0813">Transport</keyword>
<dbReference type="EMBL" id="CP136862">
    <property type="protein sequence ID" value="WOJ88433.1"/>
    <property type="molecule type" value="Genomic_DNA"/>
</dbReference>
<dbReference type="PROSITE" id="PS00221">
    <property type="entry name" value="MIP"/>
    <property type="match status" value="1"/>
</dbReference>
<evidence type="ECO:0000256" key="8">
    <source>
        <dbReference type="RuleBase" id="RU000477"/>
    </source>
</evidence>
<feature type="transmembrane region" description="Helical" evidence="9">
    <location>
        <begin position="102"/>
        <end position="128"/>
    </location>
</feature>
<evidence type="ECO:0000256" key="1">
    <source>
        <dbReference type="ARBA" id="ARBA00004651"/>
    </source>
</evidence>
<dbReference type="PRINTS" id="PR00783">
    <property type="entry name" value="MINTRINSICP"/>
</dbReference>
<feature type="transmembrane region" description="Helical" evidence="9">
    <location>
        <begin position="62"/>
        <end position="81"/>
    </location>
</feature>
<reference evidence="10 11" key="1">
    <citation type="submission" date="2023-10" db="EMBL/GenBank/DDBJ databases">
        <title>Novel methanotroph of the genus Methylocapsa from a subarctic wetland.</title>
        <authorList>
            <person name="Belova S.E."/>
            <person name="Oshkin I.Y."/>
            <person name="Miroshnikov K."/>
            <person name="Dedysh S.N."/>
        </authorList>
    </citation>
    <scope>NUCLEOTIDE SEQUENCE [LARGE SCALE GENOMIC DNA]</scope>
    <source>
        <strain evidence="10 11">RX1</strain>
    </source>
</reference>
<dbReference type="InterPro" id="IPR022357">
    <property type="entry name" value="MIP_CS"/>
</dbReference>
<name>A0ABZ0HPH5_9HYPH</name>
<evidence type="ECO:0000313" key="10">
    <source>
        <dbReference type="EMBL" id="WOJ88433.1"/>
    </source>
</evidence>
<evidence type="ECO:0000256" key="3">
    <source>
        <dbReference type="ARBA" id="ARBA00022448"/>
    </source>
</evidence>
<keyword evidence="5 8" id="KW-0812">Transmembrane</keyword>
<sequence>MEPVVPTEKTKKAAHSFHSKVAAEFIGTALLVFGGLSLIFAVTWPHGLIAGSLGHLPLAQRALAGFAFGAFVGILAISPLGRMSGAHFNPSITLALWRRGGVNTPIAVCYMFAQLCGGVLGAAALSLWGDIADELHYGLTAPGPDVNVWTAFIGEVVVTFLLVSVVLGQQRWNLPTIASFLAVPILFSLMTMIEAPLSGTSTNLARSIGPALAARDVSAVWIYAIGPAIGAVLASYVIPGRTYELADPLISTGDGVSEWHPSGRPGCRR</sequence>
<feature type="transmembrane region" description="Helical" evidence="9">
    <location>
        <begin position="174"/>
        <end position="193"/>
    </location>
</feature>
<accession>A0ABZ0HPH5</accession>
<feature type="transmembrane region" description="Helical" evidence="9">
    <location>
        <begin position="21"/>
        <end position="42"/>
    </location>
</feature>
<dbReference type="InterPro" id="IPR000425">
    <property type="entry name" value="MIP"/>
</dbReference>
<dbReference type="RefSeq" id="WP_407337869.1">
    <property type="nucleotide sequence ID" value="NZ_CP136862.1"/>
</dbReference>
<keyword evidence="11" id="KW-1185">Reference proteome</keyword>
<protein>
    <submittedName>
        <fullName evidence="10">Aquaporin</fullName>
    </submittedName>
</protein>